<reference evidence="3" key="1">
    <citation type="submission" date="2016-10" db="EMBL/GenBank/DDBJ databases">
        <authorList>
            <person name="Varghese N."/>
            <person name="Submissions S."/>
        </authorList>
    </citation>
    <scope>NUCLEOTIDE SEQUENCE [LARGE SCALE GENOMIC DNA]</scope>
    <source>
        <strain evidence="3">OR362-8,ATCC BAA-1266,JCM 13504</strain>
    </source>
</reference>
<evidence type="ECO:0000259" key="1">
    <source>
        <dbReference type="Pfam" id="PF23019"/>
    </source>
</evidence>
<gene>
    <name evidence="2" type="ORF">SAMN04515668_0298</name>
</gene>
<protein>
    <recommendedName>
        <fullName evidence="1">DUF7033 domain-containing protein</fullName>
    </recommendedName>
</protein>
<dbReference type="Proteomes" id="UP000199029">
    <property type="component" value="Unassembled WGS sequence"/>
</dbReference>
<dbReference type="GO" id="GO:0005975">
    <property type="term" value="P:carbohydrate metabolic process"/>
    <property type="evidence" value="ECO:0007669"/>
    <property type="project" value="InterPro"/>
</dbReference>
<proteinExistence type="predicted"/>
<dbReference type="InterPro" id="IPR011330">
    <property type="entry name" value="Glyco_hydro/deAcase_b/a-brl"/>
</dbReference>
<dbReference type="EMBL" id="FOXS01000001">
    <property type="protein sequence ID" value="SFP77420.1"/>
    <property type="molecule type" value="Genomic_DNA"/>
</dbReference>
<dbReference type="AlphaFoldDB" id="A0A1I5T305"/>
<keyword evidence="3" id="KW-1185">Reference proteome</keyword>
<name>A0A1I5T305_HYMAR</name>
<evidence type="ECO:0000313" key="2">
    <source>
        <dbReference type="EMBL" id="SFP77420.1"/>
    </source>
</evidence>
<dbReference type="STRING" id="1227077.SAMN04515668_0298"/>
<accession>A0A1I5T305</accession>
<dbReference type="Gene3D" id="3.20.20.370">
    <property type="entry name" value="Glycoside hydrolase/deacetylase"/>
    <property type="match status" value="1"/>
</dbReference>
<evidence type="ECO:0000313" key="3">
    <source>
        <dbReference type="Proteomes" id="UP000199029"/>
    </source>
</evidence>
<feature type="domain" description="DUF7033" evidence="1">
    <location>
        <begin position="78"/>
        <end position="165"/>
    </location>
</feature>
<dbReference type="SUPFAM" id="SSF88713">
    <property type="entry name" value="Glycoside hydrolase/deacetylase"/>
    <property type="match status" value="1"/>
</dbReference>
<organism evidence="2 3">
    <name type="scientific">Hymenobacter arizonensis</name>
    <name type="common">Siccationidurans arizonensis</name>
    <dbReference type="NCBI Taxonomy" id="1227077"/>
    <lineage>
        <taxon>Bacteria</taxon>
        <taxon>Pseudomonadati</taxon>
        <taxon>Bacteroidota</taxon>
        <taxon>Cytophagia</taxon>
        <taxon>Cytophagales</taxon>
        <taxon>Hymenobacteraceae</taxon>
        <taxon>Hymenobacter</taxon>
    </lineage>
</organism>
<dbReference type="Pfam" id="PF23019">
    <property type="entry name" value="DUF7033"/>
    <property type="match status" value="1"/>
</dbReference>
<sequence>MKHFRLAYLEVPDVRIGDSAIEPGIVIKDGAADFFIQTLAYPPAPTLRDWLGTQVPFFFDASPGAPLLELRPDRAIINSDIISAAFYLLSGWQEYYVNARDQHGRFPYAASVQKQYGFVTLPVVNYYFDVLKTAIEHVTGQRIRPRAWVAGAPFATFISHDIDNLRSAWKGPAKAALQRGHLLDFGKLLGRHLTQPDAWDNLEAVAAATAAYGARSTFFVLPEHRPGADGTPNADYVLSPSLKNRFSALQAQGCELGLHGSIGTATDAERLNQEVGKVLDGPSGLRFHYLRWEPRLTPALVDAIGFEYDSTLGFAEHFGFRHSYCLPFFPFNFVTEAAHHFLEIPLNVMDATLHHPSYLNLRPEEVLPALRPMLAEIEQFGGVATVLWHNENFDPANTKNGPQQFAELMSYLQQRGTAFLTGAEICQAFRR</sequence>
<dbReference type="InterPro" id="IPR054297">
    <property type="entry name" value="DUF7033"/>
</dbReference>